<keyword evidence="3" id="KW-0274">FAD</keyword>
<evidence type="ECO:0000259" key="4">
    <source>
        <dbReference type="Pfam" id="PF07992"/>
    </source>
</evidence>
<evidence type="ECO:0000313" key="6">
    <source>
        <dbReference type="Proteomes" id="UP000006346"/>
    </source>
</evidence>
<dbReference type="RefSeq" id="WP_014187278.1">
    <property type="nucleotide sequence ID" value="NC_016584.1"/>
</dbReference>
<dbReference type="PANTHER" id="PTHR43429">
    <property type="entry name" value="PYRIDINE NUCLEOTIDE-DISULFIDE OXIDOREDUCTASE DOMAIN-CONTAINING"/>
    <property type="match status" value="1"/>
</dbReference>
<feature type="domain" description="FAD/NAD(P)-binding" evidence="4">
    <location>
        <begin position="1"/>
        <end position="299"/>
    </location>
</feature>
<comment type="cofactor">
    <cofactor evidence="1">
        <name>FAD</name>
        <dbReference type="ChEBI" id="CHEBI:57692"/>
    </cofactor>
</comment>
<dbReference type="Gene3D" id="3.50.50.60">
    <property type="entry name" value="FAD/NAD(P)-binding domain"/>
    <property type="match status" value="2"/>
</dbReference>
<dbReference type="AlphaFoldDB" id="G7WJN7"/>
<organism evidence="5 6">
    <name type="scientific">Desulfosporosinus orientis (strain ATCC 19365 / DSM 765 / NCIMB 8382 / VKM B-1628 / Singapore I)</name>
    <name type="common">Desulfotomaculum orientis</name>
    <dbReference type="NCBI Taxonomy" id="768706"/>
    <lineage>
        <taxon>Bacteria</taxon>
        <taxon>Bacillati</taxon>
        <taxon>Bacillota</taxon>
        <taxon>Clostridia</taxon>
        <taxon>Eubacteriales</taxon>
        <taxon>Desulfitobacteriaceae</taxon>
        <taxon>Desulfosporosinus</taxon>
    </lineage>
</organism>
<dbReference type="PATRIC" id="fig|768706.3.peg.5177"/>
<dbReference type="PANTHER" id="PTHR43429:SF3">
    <property type="entry name" value="NITRITE REDUCTASE [NAD(P)H]"/>
    <property type="match status" value="1"/>
</dbReference>
<sequence>MKYIVIGNSAAGLFAVEEIRKHDTQSEIIVLTKDEEPSYSRCLTTYFLAGDIPDYRLYLRDSDFLQRLKLTIVYGVEIQRIDPENQRVQSTDGREWEYGKLLLAMGASAKKLSIKGGTLPEVFTLRNLQDALRINEVIEGGAQKAVVIGGGLVSLKSAYALKKRGLDVTAVISSPQILSQMLNQKAAHIIQKHLEAHGLKFLLNTSPEAITGKDRVRGVLIPPDSALPADLVIIGKGVKPNVGALNNPGFKIGRGLQVDAYMATSLPNIFAAGDIAETWDLVRREYTVNATWPNAAAQGRIAGANMCGQREPYPGSLSFNSVDFFGLAAMSVGITRIPANEPHNHWSQDESLSMIDGRPSYQCLIWQGNVLKGFTLVGETSQGGILTALLKAGRPFSHGEKVLARTKRGSLAVGQILNRKAGDNRT</sequence>
<protein>
    <submittedName>
        <fullName evidence="5">NAD(P)H-nitrite reductase</fullName>
    </submittedName>
</protein>
<reference evidence="6" key="1">
    <citation type="submission" date="2011-11" db="EMBL/GenBank/DDBJ databases">
        <title>Complete sequence of Desulfosporosinus orientis DSM 765.</title>
        <authorList>
            <person name="Lucas S."/>
            <person name="Han J."/>
            <person name="Lapidus A."/>
            <person name="Cheng J.-F."/>
            <person name="Goodwin L."/>
            <person name="Pitluck S."/>
            <person name="Peters L."/>
            <person name="Ovchinnikova G."/>
            <person name="Teshima H."/>
            <person name="Detter J.C."/>
            <person name="Han C."/>
            <person name="Tapia R."/>
            <person name="Land M."/>
            <person name="Hauser L."/>
            <person name="Kyrpides N."/>
            <person name="Ivanova N."/>
            <person name="Pagani I."/>
            <person name="Pester M."/>
            <person name="Spring S."/>
            <person name="Ollivier B."/>
            <person name="Rattei T."/>
            <person name="Klenk H.-P."/>
            <person name="Wagner M."/>
            <person name="Loy A."/>
            <person name="Woyke T."/>
        </authorList>
    </citation>
    <scope>NUCLEOTIDE SEQUENCE [LARGE SCALE GENOMIC DNA]</scope>
    <source>
        <strain evidence="6">ATCC 19365 / DSM 765 / NCIMB 8382 / VKM B-1628</strain>
    </source>
</reference>
<dbReference type="GO" id="GO:0016491">
    <property type="term" value="F:oxidoreductase activity"/>
    <property type="evidence" value="ECO:0007669"/>
    <property type="project" value="InterPro"/>
</dbReference>
<dbReference type="EMBL" id="CP003108">
    <property type="protein sequence ID" value="AET70474.1"/>
    <property type="molecule type" value="Genomic_DNA"/>
</dbReference>
<gene>
    <name evidence="5" type="ordered locus">Desor_5083</name>
</gene>
<dbReference type="PRINTS" id="PR00368">
    <property type="entry name" value="FADPNR"/>
</dbReference>
<dbReference type="HOGENOM" id="CLU_003291_4_4_9"/>
<evidence type="ECO:0000256" key="1">
    <source>
        <dbReference type="ARBA" id="ARBA00001974"/>
    </source>
</evidence>
<name>G7WJN7_DESOD</name>
<reference evidence="5 6" key="2">
    <citation type="journal article" date="2012" name="J. Bacteriol.">
        <title>Complete genome sequences of Desulfosporosinus orientis DSM765T, Desulfosporosinus youngiae DSM17734T, Desulfosporosinus meridiei DSM13257T, and Desulfosporosinus acidiphilus DSM22704T.</title>
        <authorList>
            <person name="Pester M."/>
            <person name="Brambilla E."/>
            <person name="Alazard D."/>
            <person name="Rattei T."/>
            <person name="Weinmaier T."/>
            <person name="Han J."/>
            <person name="Lucas S."/>
            <person name="Lapidus A."/>
            <person name="Cheng J.F."/>
            <person name="Goodwin L."/>
            <person name="Pitluck S."/>
            <person name="Peters L."/>
            <person name="Ovchinnikova G."/>
            <person name="Teshima H."/>
            <person name="Detter J.C."/>
            <person name="Han C.S."/>
            <person name="Tapia R."/>
            <person name="Land M.L."/>
            <person name="Hauser L."/>
            <person name="Kyrpides N.C."/>
            <person name="Ivanova N.N."/>
            <person name="Pagani I."/>
            <person name="Huntmann M."/>
            <person name="Wei C.L."/>
            <person name="Davenport K.W."/>
            <person name="Daligault H."/>
            <person name="Chain P.S."/>
            <person name="Chen A."/>
            <person name="Mavromatis K."/>
            <person name="Markowitz V."/>
            <person name="Szeto E."/>
            <person name="Mikhailova N."/>
            <person name="Pati A."/>
            <person name="Wagner M."/>
            <person name="Woyke T."/>
            <person name="Ollivier B."/>
            <person name="Klenk H.P."/>
            <person name="Spring S."/>
            <person name="Loy A."/>
        </authorList>
    </citation>
    <scope>NUCLEOTIDE SEQUENCE [LARGE SCALE GENOMIC DNA]</scope>
    <source>
        <strain evidence="6">ATCC 19365 / DSM 765 / NCIMB 8382 / VKM B-1628</strain>
    </source>
</reference>
<dbReference type="Pfam" id="PF07992">
    <property type="entry name" value="Pyr_redox_2"/>
    <property type="match status" value="1"/>
</dbReference>
<dbReference type="InterPro" id="IPR023753">
    <property type="entry name" value="FAD/NAD-binding_dom"/>
</dbReference>
<dbReference type="InterPro" id="IPR036188">
    <property type="entry name" value="FAD/NAD-bd_sf"/>
</dbReference>
<proteinExistence type="predicted"/>
<dbReference type="eggNOG" id="COG1251">
    <property type="taxonomic scope" value="Bacteria"/>
</dbReference>
<evidence type="ECO:0000256" key="2">
    <source>
        <dbReference type="ARBA" id="ARBA00022630"/>
    </source>
</evidence>
<evidence type="ECO:0000256" key="3">
    <source>
        <dbReference type="ARBA" id="ARBA00022827"/>
    </source>
</evidence>
<evidence type="ECO:0000313" key="5">
    <source>
        <dbReference type="EMBL" id="AET70474.1"/>
    </source>
</evidence>
<dbReference type="KEGG" id="dor:Desor_5083"/>
<dbReference type="InterPro" id="IPR050260">
    <property type="entry name" value="FAD-bd_OxRdtase"/>
</dbReference>
<dbReference type="Proteomes" id="UP000006346">
    <property type="component" value="Chromosome"/>
</dbReference>
<dbReference type="OrthoDB" id="9807946at2"/>
<keyword evidence="2" id="KW-0285">Flavoprotein</keyword>
<accession>G7WJN7</accession>
<dbReference type="PRINTS" id="PR00411">
    <property type="entry name" value="PNDRDTASEI"/>
</dbReference>
<keyword evidence="6" id="KW-1185">Reference proteome</keyword>
<dbReference type="STRING" id="768706.Desor_5083"/>
<dbReference type="SUPFAM" id="SSF51905">
    <property type="entry name" value="FAD/NAD(P)-binding domain"/>
    <property type="match status" value="1"/>
</dbReference>